<evidence type="ECO:0000259" key="1">
    <source>
        <dbReference type="Pfam" id="PF01223"/>
    </source>
</evidence>
<proteinExistence type="predicted"/>
<keyword evidence="2" id="KW-0378">Hydrolase</keyword>
<organism evidence="2 3">
    <name type="scientific">Vogesella facilis</name>
    <dbReference type="NCBI Taxonomy" id="1655232"/>
    <lineage>
        <taxon>Bacteria</taxon>
        <taxon>Pseudomonadati</taxon>
        <taxon>Pseudomonadota</taxon>
        <taxon>Betaproteobacteria</taxon>
        <taxon>Neisseriales</taxon>
        <taxon>Chromobacteriaceae</taxon>
        <taxon>Vogesella</taxon>
    </lineage>
</organism>
<name>A0ABV7RJ62_9NEIS</name>
<dbReference type="InterPro" id="IPR044929">
    <property type="entry name" value="DNA/RNA_non-sp_Endonuclease_sf"/>
</dbReference>
<dbReference type="SUPFAM" id="SSF54060">
    <property type="entry name" value="His-Me finger endonucleases"/>
    <property type="match status" value="1"/>
</dbReference>
<evidence type="ECO:0000313" key="3">
    <source>
        <dbReference type="Proteomes" id="UP001595741"/>
    </source>
</evidence>
<dbReference type="Gene3D" id="3.40.570.10">
    <property type="entry name" value="Extracellular Endonuclease, subunit A"/>
    <property type="match status" value="1"/>
</dbReference>
<feature type="domain" description="DNA/RNA non-specific endonuclease/pyrophosphatase/phosphodiesterase" evidence="1">
    <location>
        <begin position="3"/>
        <end position="72"/>
    </location>
</feature>
<dbReference type="Pfam" id="PF01223">
    <property type="entry name" value="Endonuclease_NS"/>
    <property type="match status" value="1"/>
</dbReference>
<gene>
    <name evidence="2" type="ORF">ACFOLG_16120</name>
</gene>
<accession>A0ABV7RJ62</accession>
<dbReference type="GO" id="GO:0004519">
    <property type="term" value="F:endonuclease activity"/>
    <property type="evidence" value="ECO:0007669"/>
    <property type="project" value="UniProtKB-KW"/>
</dbReference>
<dbReference type="InterPro" id="IPR044925">
    <property type="entry name" value="His-Me_finger_sf"/>
</dbReference>
<protein>
    <submittedName>
        <fullName evidence="2">DNA/RNA non-specific endonuclease</fullName>
    </submittedName>
</protein>
<dbReference type="Proteomes" id="UP001595741">
    <property type="component" value="Unassembled WGS sequence"/>
</dbReference>
<keyword evidence="2" id="KW-0540">Nuclease</keyword>
<dbReference type="EMBL" id="JBHRXN010000036">
    <property type="protein sequence ID" value="MFC3533697.1"/>
    <property type="molecule type" value="Genomic_DNA"/>
</dbReference>
<dbReference type="InterPro" id="IPR001604">
    <property type="entry name" value="Endo_G_ENPP1-like_dom"/>
</dbReference>
<reference evidence="3" key="1">
    <citation type="journal article" date="2019" name="Int. J. Syst. Evol. Microbiol.">
        <title>The Global Catalogue of Microorganisms (GCM) 10K type strain sequencing project: providing services to taxonomists for standard genome sequencing and annotation.</title>
        <authorList>
            <consortium name="The Broad Institute Genomics Platform"/>
            <consortium name="The Broad Institute Genome Sequencing Center for Infectious Disease"/>
            <person name="Wu L."/>
            <person name="Ma J."/>
        </authorList>
    </citation>
    <scope>NUCLEOTIDE SEQUENCE [LARGE SCALE GENOMIC DNA]</scope>
    <source>
        <strain evidence="3">KCTC 42742</strain>
    </source>
</reference>
<dbReference type="RefSeq" id="WP_386094792.1">
    <property type="nucleotide sequence ID" value="NZ_JBHRXN010000036.1"/>
</dbReference>
<comment type="caution">
    <text evidence="2">The sequence shown here is derived from an EMBL/GenBank/DDBJ whole genome shotgun (WGS) entry which is preliminary data.</text>
</comment>
<keyword evidence="2" id="KW-0255">Endonuclease</keyword>
<sequence>MFVITGPYYDPQVAPHYAGQVRVPDALYKLVFDPGTGKSWVYWTANANVRKPERLSYAELVQRTGIHYFPSLP</sequence>
<evidence type="ECO:0000313" key="2">
    <source>
        <dbReference type="EMBL" id="MFC3533697.1"/>
    </source>
</evidence>
<keyword evidence="3" id="KW-1185">Reference proteome</keyword>